<proteinExistence type="predicted"/>
<dbReference type="GO" id="GO:0005524">
    <property type="term" value="F:ATP binding"/>
    <property type="evidence" value="ECO:0007669"/>
    <property type="project" value="InterPro"/>
</dbReference>
<evidence type="ECO:0000313" key="4">
    <source>
        <dbReference type="EMBL" id="ERK54169.1"/>
    </source>
</evidence>
<reference evidence="4" key="1">
    <citation type="submission" date="2013-08" db="EMBL/GenBank/DDBJ databases">
        <authorList>
            <person name="Durkin A.S."/>
            <person name="Haft D.R."/>
            <person name="McCorrison J."/>
            <person name="Torralba M."/>
            <person name="Gillis M."/>
            <person name="Haft D.H."/>
            <person name="Methe B."/>
            <person name="Sutton G."/>
            <person name="Nelson K.E."/>
        </authorList>
    </citation>
    <scope>NUCLEOTIDE SEQUENCE [LARGE SCALE GENOMIC DNA]</scope>
    <source>
        <strain evidence="4">F0233</strain>
    </source>
</reference>
<keyword evidence="1" id="KW-0227">DNA damage</keyword>
<evidence type="ECO:0000313" key="5">
    <source>
        <dbReference type="Proteomes" id="UP000017052"/>
    </source>
</evidence>
<gene>
    <name evidence="4" type="ORF">HMPREF0682_2665</name>
</gene>
<evidence type="ECO:0000256" key="2">
    <source>
        <dbReference type="SAM" id="MobiDB-lite"/>
    </source>
</evidence>
<dbReference type="Proteomes" id="UP000017052">
    <property type="component" value="Unassembled WGS sequence"/>
</dbReference>
<keyword evidence="5" id="KW-1185">Reference proteome</keyword>
<evidence type="ECO:0000256" key="1">
    <source>
        <dbReference type="ARBA" id="ARBA00023236"/>
    </source>
</evidence>
<sequence length="127" mass="13888">MRITHVAAHNWRNFKNVDFAGGSRLLVVGPNAAGKSNLLDLFRFLGDVSRRGGGLAAALEKRGGLSKTRCLFARNNHRGELALEIDLADGEDTLRARRQGRAGRPQQADHRPGDRDPQWPAPAVASR</sequence>
<dbReference type="SUPFAM" id="SSF52540">
    <property type="entry name" value="P-loop containing nucleoside triphosphate hydrolases"/>
    <property type="match status" value="1"/>
</dbReference>
<dbReference type="GeneID" id="95361201"/>
<accession>U2QDC2</accession>
<dbReference type="GO" id="GO:0009432">
    <property type="term" value="P:SOS response"/>
    <property type="evidence" value="ECO:0007669"/>
    <property type="project" value="UniProtKB-KW"/>
</dbReference>
<feature type="domain" description="ATPase AAA-type core" evidence="3">
    <location>
        <begin position="27"/>
        <end position="92"/>
    </location>
</feature>
<organism evidence="4 5">
    <name type="scientific">Propionibacterium acidifaciens F0233</name>
    <dbReference type="NCBI Taxonomy" id="553198"/>
    <lineage>
        <taxon>Bacteria</taxon>
        <taxon>Bacillati</taxon>
        <taxon>Actinomycetota</taxon>
        <taxon>Actinomycetes</taxon>
        <taxon>Propionibacteriales</taxon>
        <taxon>Propionibacteriaceae</taxon>
        <taxon>Propionibacterium</taxon>
    </lineage>
</organism>
<dbReference type="GO" id="GO:0006302">
    <property type="term" value="P:double-strand break repair"/>
    <property type="evidence" value="ECO:0007669"/>
    <property type="project" value="TreeGrafter"/>
</dbReference>
<keyword evidence="1" id="KW-0742">SOS response</keyword>
<dbReference type="InterPro" id="IPR027417">
    <property type="entry name" value="P-loop_NTPase"/>
</dbReference>
<dbReference type="Pfam" id="PF13304">
    <property type="entry name" value="AAA_21"/>
    <property type="match status" value="1"/>
</dbReference>
<feature type="region of interest" description="Disordered" evidence="2">
    <location>
        <begin position="97"/>
        <end position="127"/>
    </location>
</feature>
<dbReference type="RefSeq" id="WP_021798035.1">
    <property type="nucleotide sequence ID" value="NZ_ACVN02000221.1"/>
</dbReference>
<dbReference type="GO" id="GO:0000731">
    <property type="term" value="P:DNA synthesis involved in DNA repair"/>
    <property type="evidence" value="ECO:0007669"/>
    <property type="project" value="TreeGrafter"/>
</dbReference>
<dbReference type="PANTHER" id="PTHR32182">
    <property type="entry name" value="DNA REPLICATION AND REPAIR PROTEIN RECF"/>
    <property type="match status" value="1"/>
</dbReference>
<dbReference type="InterPro" id="IPR003959">
    <property type="entry name" value="ATPase_AAA_core"/>
</dbReference>
<protein>
    <submittedName>
        <fullName evidence="4">AAA domain protein</fullName>
    </submittedName>
</protein>
<evidence type="ECO:0000259" key="3">
    <source>
        <dbReference type="Pfam" id="PF13304"/>
    </source>
</evidence>
<dbReference type="Gene3D" id="3.40.50.300">
    <property type="entry name" value="P-loop containing nucleotide triphosphate hydrolases"/>
    <property type="match status" value="1"/>
</dbReference>
<dbReference type="GO" id="GO:0016887">
    <property type="term" value="F:ATP hydrolysis activity"/>
    <property type="evidence" value="ECO:0007669"/>
    <property type="project" value="InterPro"/>
</dbReference>
<comment type="caution">
    <text evidence="4">The sequence shown here is derived from an EMBL/GenBank/DDBJ whole genome shotgun (WGS) entry which is preliminary data.</text>
</comment>
<feature type="compositionally biased region" description="Basic and acidic residues" evidence="2">
    <location>
        <begin position="107"/>
        <end position="117"/>
    </location>
</feature>
<dbReference type="PANTHER" id="PTHR32182:SF22">
    <property type="entry name" value="ATP-DEPENDENT ENDONUCLEASE, OLD FAMILY-RELATED"/>
    <property type="match status" value="1"/>
</dbReference>
<name>U2QDC2_9ACTN</name>
<dbReference type="EMBL" id="ACVN02000221">
    <property type="protein sequence ID" value="ERK54169.1"/>
    <property type="molecule type" value="Genomic_DNA"/>
</dbReference>
<dbReference type="AlphaFoldDB" id="U2QDC2"/>